<comment type="caution">
    <text evidence="1">The sequence shown here is derived from an EMBL/GenBank/DDBJ whole genome shotgun (WGS) entry which is preliminary data.</text>
</comment>
<evidence type="ECO:0000313" key="2">
    <source>
        <dbReference type="Proteomes" id="UP000430670"/>
    </source>
</evidence>
<reference evidence="1 2" key="1">
    <citation type="submission" date="2019-11" db="EMBL/GenBank/DDBJ databases">
        <title>Whole-genome sequence of a the green, strictly anaerobic photosynthetic bacterium Heliobacillus mobilis DSM 6151.</title>
        <authorList>
            <person name="Kyndt J.A."/>
            <person name="Meyer T.E."/>
        </authorList>
    </citation>
    <scope>NUCLEOTIDE SEQUENCE [LARGE SCALE GENOMIC DNA]</scope>
    <source>
        <strain evidence="1 2">DSM 6151</strain>
    </source>
</reference>
<organism evidence="1 2">
    <name type="scientific">Heliobacterium mobile</name>
    <name type="common">Heliobacillus mobilis</name>
    <dbReference type="NCBI Taxonomy" id="28064"/>
    <lineage>
        <taxon>Bacteria</taxon>
        <taxon>Bacillati</taxon>
        <taxon>Bacillota</taxon>
        <taxon>Clostridia</taxon>
        <taxon>Eubacteriales</taxon>
        <taxon>Heliobacteriaceae</taxon>
        <taxon>Heliobacterium</taxon>
    </lineage>
</organism>
<dbReference type="EMBL" id="WNKU01000005">
    <property type="protein sequence ID" value="MTV48621.1"/>
    <property type="molecule type" value="Genomic_DNA"/>
</dbReference>
<dbReference type="Proteomes" id="UP000430670">
    <property type="component" value="Unassembled WGS sequence"/>
</dbReference>
<dbReference type="AlphaFoldDB" id="A0A6I3SIB7"/>
<sequence>MGTLKEQVYQIIQEQRETTMDQIIVQMFGGSLISAGQMAQLDEAVNKLIDEGKITRTLLGIQIQQ</sequence>
<protein>
    <submittedName>
        <fullName evidence="1">Uncharacterized protein</fullName>
    </submittedName>
</protein>
<accession>A0A6I3SIB7</accession>
<dbReference type="RefSeq" id="WP_155475726.1">
    <property type="nucleotide sequence ID" value="NZ_WNKU01000005.1"/>
</dbReference>
<proteinExistence type="predicted"/>
<dbReference type="OrthoDB" id="2085493at2"/>
<name>A0A6I3SIB7_HELMO</name>
<gene>
    <name evidence="1" type="ORF">GJ688_06460</name>
</gene>
<keyword evidence="2" id="KW-1185">Reference proteome</keyword>
<evidence type="ECO:0000313" key="1">
    <source>
        <dbReference type="EMBL" id="MTV48621.1"/>
    </source>
</evidence>